<gene>
    <name evidence="1" type="ORF">GH808_09145</name>
</gene>
<evidence type="ECO:0000313" key="2">
    <source>
        <dbReference type="Proteomes" id="UP000603234"/>
    </source>
</evidence>
<dbReference type="RefSeq" id="WP_186842476.1">
    <property type="nucleotide sequence ID" value="NZ_WJBC01000011.1"/>
</dbReference>
<reference evidence="1 2" key="1">
    <citation type="journal article" date="2020" name="mSystems">
        <title>Defining Genomic and Predicted Metabolic Features of the Acetobacterium Genus.</title>
        <authorList>
            <person name="Ross D.E."/>
            <person name="Marshall C.W."/>
            <person name="Gulliver D."/>
            <person name="May H.D."/>
            <person name="Norman R.S."/>
        </authorList>
    </citation>
    <scope>NUCLEOTIDE SEQUENCE [LARGE SCALE GENOMIC DNA]</scope>
    <source>
        <strain evidence="1 2">DSM 8238</strain>
    </source>
</reference>
<dbReference type="Proteomes" id="UP000603234">
    <property type="component" value="Unassembled WGS sequence"/>
</dbReference>
<comment type="caution">
    <text evidence="1">The sequence shown here is derived from an EMBL/GenBank/DDBJ whole genome shotgun (WGS) entry which is preliminary data.</text>
</comment>
<organism evidence="1 2">
    <name type="scientific">Acetobacterium fimetarium</name>
    <dbReference type="NCBI Taxonomy" id="52691"/>
    <lineage>
        <taxon>Bacteria</taxon>
        <taxon>Bacillati</taxon>
        <taxon>Bacillota</taxon>
        <taxon>Clostridia</taxon>
        <taxon>Eubacteriales</taxon>
        <taxon>Eubacteriaceae</taxon>
        <taxon>Acetobacterium</taxon>
    </lineage>
</organism>
<evidence type="ECO:0000313" key="1">
    <source>
        <dbReference type="EMBL" id="MBC3804595.1"/>
    </source>
</evidence>
<accession>A0ABR6WW62</accession>
<dbReference type="EMBL" id="WJBC01000011">
    <property type="protein sequence ID" value="MBC3804595.1"/>
    <property type="molecule type" value="Genomic_DNA"/>
</dbReference>
<keyword evidence="2" id="KW-1185">Reference proteome</keyword>
<proteinExistence type="predicted"/>
<sequence>MYQLINISNRLDEACIRFCALPNEVQIFITDVLSTLDESYGSKRDPIRDLGGYVIGIENPADFQRIIQMTAINLDTAICELVDLIKGYYCCLVLLGSDYALYFIIPESITPKNIQNQMEI</sequence>
<name>A0ABR6WW62_9FIRM</name>
<protein>
    <submittedName>
        <fullName evidence="1">Uncharacterized protein</fullName>
    </submittedName>
</protein>